<proteinExistence type="predicted"/>
<sequence length="116" mass="12842">MGNKADVELLDGVRQGLTEQCDKLPDATLRRLQAMRQNTATEPVPRWEFFDKTILGMPLVPLSGALSVGVLGFAFLVSPGAGFEGDVNDTDVLMSNEDMEFLENLELYEWLDAEYG</sequence>
<protein>
    <submittedName>
        <fullName evidence="2">Uncharacterized protein</fullName>
    </submittedName>
</protein>
<dbReference type="EMBL" id="CACVAT010000162">
    <property type="protein sequence ID" value="CAA6811003.1"/>
    <property type="molecule type" value="Genomic_DNA"/>
</dbReference>
<keyword evidence="1" id="KW-0472">Membrane</keyword>
<evidence type="ECO:0000313" key="2">
    <source>
        <dbReference type="EMBL" id="CAA6811003.1"/>
    </source>
</evidence>
<keyword evidence="1" id="KW-0812">Transmembrane</keyword>
<gene>
    <name evidence="2" type="ORF">HELGO_WM33205</name>
</gene>
<reference evidence="2" key="1">
    <citation type="submission" date="2020-01" db="EMBL/GenBank/DDBJ databases">
        <authorList>
            <person name="Meier V. D."/>
            <person name="Meier V D."/>
        </authorList>
    </citation>
    <scope>NUCLEOTIDE SEQUENCE</scope>
    <source>
        <strain evidence="2">HLG_WM_MAG_09</strain>
    </source>
</reference>
<organism evidence="2">
    <name type="scientific">uncultured Thiotrichaceae bacterium</name>
    <dbReference type="NCBI Taxonomy" id="298394"/>
    <lineage>
        <taxon>Bacteria</taxon>
        <taxon>Pseudomonadati</taxon>
        <taxon>Pseudomonadota</taxon>
        <taxon>Gammaproteobacteria</taxon>
        <taxon>Thiotrichales</taxon>
        <taxon>Thiotrichaceae</taxon>
        <taxon>environmental samples</taxon>
    </lineage>
</organism>
<feature type="transmembrane region" description="Helical" evidence="1">
    <location>
        <begin position="54"/>
        <end position="77"/>
    </location>
</feature>
<accession>A0A6S6T722</accession>
<name>A0A6S6T722_9GAMM</name>
<evidence type="ECO:0000256" key="1">
    <source>
        <dbReference type="SAM" id="Phobius"/>
    </source>
</evidence>
<keyword evidence="1" id="KW-1133">Transmembrane helix</keyword>
<dbReference type="AlphaFoldDB" id="A0A6S6T722"/>